<comment type="caution">
    <text evidence="1">The sequence shown here is derived from an EMBL/GenBank/DDBJ whole genome shotgun (WGS) entry which is preliminary data.</text>
</comment>
<evidence type="ECO:0000313" key="1">
    <source>
        <dbReference type="EMBL" id="KAK4003078.1"/>
    </source>
</evidence>
<gene>
    <name evidence="1" type="ORF">OUZ56_004863</name>
</gene>
<evidence type="ECO:0000313" key="2">
    <source>
        <dbReference type="Proteomes" id="UP001234178"/>
    </source>
</evidence>
<dbReference type="EMBL" id="JAOYFB010000001">
    <property type="protein sequence ID" value="KAK4003078.1"/>
    <property type="molecule type" value="Genomic_DNA"/>
</dbReference>
<reference evidence="1 2" key="1">
    <citation type="journal article" date="2023" name="Nucleic Acids Res.">
        <title>The hologenome of Daphnia magna reveals possible DNA methylation and microbiome-mediated evolution of the host genome.</title>
        <authorList>
            <person name="Chaturvedi A."/>
            <person name="Li X."/>
            <person name="Dhandapani V."/>
            <person name="Marshall H."/>
            <person name="Kissane S."/>
            <person name="Cuenca-Cambronero M."/>
            <person name="Asole G."/>
            <person name="Calvet F."/>
            <person name="Ruiz-Romero M."/>
            <person name="Marangio P."/>
            <person name="Guigo R."/>
            <person name="Rago D."/>
            <person name="Mirbahai L."/>
            <person name="Eastwood N."/>
            <person name="Colbourne J.K."/>
            <person name="Zhou J."/>
            <person name="Mallon E."/>
            <person name="Orsini L."/>
        </authorList>
    </citation>
    <scope>NUCLEOTIDE SEQUENCE [LARGE SCALE GENOMIC DNA]</scope>
    <source>
        <strain evidence="1">LRV0_1</strain>
    </source>
</reference>
<organism evidence="1 2">
    <name type="scientific">Daphnia magna</name>
    <dbReference type="NCBI Taxonomy" id="35525"/>
    <lineage>
        <taxon>Eukaryota</taxon>
        <taxon>Metazoa</taxon>
        <taxon>Ecdysozoa</taxon>
        <taxon>Arthropoda</taxon>
        <taxon>Crustacea</taxon>
        <taxon>Branchiopoda</taxon>
        <taxon>Diplostraca</taxon>
        <taxon>Cladocera</taxon>
        <taxon>Anomopoda</taxon>
        <taxon>Daphniidae</taxon>
        <taxon>Daphnia</taxon>
    </lineage>
</organism>
<proteinExistence type="predicted"/>
<name>A0ABQ9YR29_9CRUS</name>
<protein>
    <submittedName>
        <fullName evidence="1">Uncharacterized protein</fullName>
    </submittedName>
</protein>
<accession>A0ABQ9YR29</accession>
<keyword evidence="2" id="KW-1185">Reference proteome</keyword>
<sequence>MKKECAFDQLEGYHIKRLRMKIRPIWGPSLYLSTRLIPPECICKAPAQLLSCTPVQECDHGD</sequence>
<dbReference type="Proteomes" id="UP001234178">
    <property type="component" value="Unassembled WGS sequence"/>
</dbReference>